<dbReference type="Pfam" id="PF02962">
    <property type="entry name" value="CHMI"/>
    <property type="match status" value="1"/>
</dbReference>
<organism evidence="1 2">
    <name type="scientific">Ferrimonas marina</name>
    <dbReference type="NCBI Taxonomy" id="299255"/>
    <lineage>
        <taxon>Bacteria</taxon>
        <taxon>Pseudomonadati</taxon>
        <taxon>Pseudomonadota</taxon>
        <taxon>Gammaproteobacteria</taxon>
        <taxon>Alteromonadales</taxon>
        <taxon>Ferrimonadaceae</taxon>
        <taxon>Ferrimonas</taxon>
    </lineage>
</organism>
<dbReference type="InterPro" id="IPR004220">
    <property type="entry name" value="5-COMe_2-OHmuconate_Isoase"/>
</dbReference>
<name>A0A1M5VS26_9GAMM</name>
<evidence type="ECO:0000313" key="1">
    <source>
        <dbReference type="EMBL" id="SHH78052.1"/>
    </source>
</evidence>
<dbReference type="Proteomes" id="UP000184268">
    <property type="component" value="Unassembled WGS sequence"/>
</dbReference>
<gene>
    <name evidence="1" type="ORF">SAMN02745129_2951</name>
</gene>
<reference evidence="1 2" key="1">
    <citation type="submission" date="2016-11" db="EMBL/GenBank/DDBJ databases">
        <authorList>
            <person name="Jaros S."/>
            <person name="Januszkiewicz K."/>
            <person name="Wedrychowicz H."/>
        </authorList>
    </citation>
    <scope>NUCLEOTIDE SEQUENCE [LARGE SCALE GENOMIC DNA]</scope>
    <source>
        <strain evidence="1 2">DSM 16917</strain>
    </source>
</reference>
<dbReference type="OrthoDB" id="9814215at2"/>
<protein>
    <submittedName>
        <fullName evidence="1">5-carboxymethyl-2-hydroxymuconate isomerase</fullName>
    </submittedName>
</protein>
<dbReference type="GO" id="GO:0008704">
    <property type="term" value="F:5-carboxymethyl-2-hydroxymuconate delta-isomerase activity"/>
    <property type="evidence" value="ECO:0007669"/>
    <property type="project" value="InterPro"/>
</dbReference>
<accession>A0A1M5VS26</accession>
<dbReference type="AlphaFoldDB" id="A0A1M5VS26"/>
<dbReference type="Gene3D" id="3.30.429.10">
    <property type="entry name" value="Macrophage Migration Inhibitory Factor"/>
    <property type="match status" value="1"/>
</dbReference>
<keyword evidence="2" id="KW-1185">Reference proteome</keyword>
<proteinExistence type="predicted"/>
<dbReference type="PANTHER" id="PTHR37950">
    <property type="entry name" value="4-HYDROXYPHENYLACETATE CATABOLISM PROTEIN"/>
    <property type="match status" value="1"/>
</dbReference>
<dbReference type="RefSeq" id="WP_067657105.1">
    <property type="nucleotide sequence ID" value="NZ_FQXG01000004.1"/>
</dbReference>
<evidence type="ECO:0000313" key="2">
    <source>
        <dbReference type="Proteomes" id="UP000184268"/>
    </source>
</evidence>
<dbReference type="PANTHER" id="PTHR37950:SF1">
    <property type="entry name" value="4-HYDROXYPHENYLACETATE CATABOLISM PROTEIN"/>
    <property type="match status" value="1"/>
</dbReference>
<keyword evidence="1" id="KW-0413">Isomerase</keyword>
<sequence>MPHLRLEYAQELEGLCDITAVLEQLHHAALATGQFQAAAIKVRALPCCHYLVAGQARAFAHLEVAILPGRDAVTQGAISDTLLAALVAAMPPLASASVNLTELSALAYRKHNDG</sequence>
<dbReference type="InterPro" id="IPR014347">
    <property type="entry name" value="Tautomerase/MIF_sf"/>
</dbReference>
<dbReference type="SUPFAM" id="SSF55331">
    <property type="entry name" value="Tautomerase/MIF"/>
    <property type="match status" value="1"/>
</dbReference>
<dbReference type="STRING" id="299255.SAMN02745129_2951"/>
<dbReference type="CDD" id="cd00580">
    <property type="entry name" value="CHMI"/>
    <property type="match status" value="1"/>
</dbReference>
<dbReference type="EMBL" id="FQXG01000004">
    <property type="protein sequence ID" value="SHH78052.1"/>
    <property type="molecule type" value="Genomic_DNA"/>
</dbReference>